<name>A0AA91ZU77_9BACI</name>
<dbReference type="Proteomes" id="UP000221020">
    <property type="component" value="Unassembled WGS sequence"/>
</dbReference>
<keyword evidence="2" id="KW-0378">Hydrolase</keyword>
<dbReference type="SUPFAM" id="SSF53474">
    <property type="entry name" value="alpha/beta-Hydrolases"/>
    <property type="match status" value="1"/>
</dbReference>
<reference evidence="2 3" key="1">
    <citation type="submission" date="2017-09" db="EMBL/GenBank/DDBJ databases">
        <title>Large-scale bioinformatics analysis of Bacillus genomes uncovers conserved roles of natural products in bacterial physiology.</title>
        <authorList>
            <consortium name="Agbiome Team Llc"/>
            <person name="Bleich R.M."/>
            <person name="Grubbs K.J."/>
            <person name="Santa Maria K.C."/>
            <person name="Allen S.E."/>
            <person name="Farag S."/>
            <person name="Shank E.A."/>
            <person name="Bowers A."/>
        </authorList>
    </citation>
    <scope>NUCLEOTIDE SEQUENCE [LARGE SCALE GENOMIC DNA]</scope>
    <source>
        <strain evidence="2 3">AFS092012</strain>
    </source>
</reference>
<gene>
    <name evidence="2" type="ORF">CON65_12155</name>
</gene>
<dbReference type="InterPro" id="IPR050266">
    <property type="entry name" value="AB_hydrolase_sf"/>
</dbReference>
<organism evidence="2 3">
    <name type="scientific">Bacillus pseudomycoides</name>
    <dbReference type="NCBI Taxonomy" id="64104"/>
    <lineage>
        <taxon>Bacteria</taxon>
        <taxon>Bacillati</taxon>
        <taxon>Bacillota</taxon>
        <taxon>Bacilli</taxon>
        <taxon>Bacillales</taxon>
        <taxon>Bacillaceae</taxon>
        <taxon>Bacillus</taxon>
        <taxon>Bacillus cereus group</taxon>
    </lineage>
</organism>
<dbReference type="EMBL" id="NVOR01000035">
    <property type="protein sequence ID" value="PED82388.1"/>
    <property type="molecule type" value="Genomic_DNA"/>
</dbReference>
<sequence>MICHIRDAEIYYEIIGEGKPIIMLHGCSPDHRLMMGCMESVFHKHTGYKRIYIDLPGMGKSNAPNWINSSDTLLDVLTLCIEKIIPDENFLLAGESYGGYLSRAILSKMPHRIDGLLLICPVIIAEHEARTVPSYNMIIRDDKFLSSLPSDERQEFCELAVIANEYTYNRYKEEIKPGLTVTNTEFVENLQKNYTLSSNVNEQTYPKPVLLLAGRQDIVVGYQDLLEIIEDYPRATFAVLDMAGHNLQIEQPELFESLVGEWVKRTEDISL</sequence>
<dbReference type="GO" id="GO:0016787">
    <property type="term" value="F:hydrolase activity"/>
    <property type="evidence" value="ECO:0007669"/>
    <property type="project" value="UniProtKB-KW"/>
</dbReference>
<comment type="caution">
    <text evidence="2">The sequence shown here is derived from an EMBL/GenBank/DDBJ whole genome shotgun (WGS) entry which is preliminary data.</text>
</comment>
<dbReference type="InterPro" id="IPR000073">
    <property type="entry name" value="AB_hydrolase_1"/>
</dbReference>
<dbReference type="PANTHER" id="PTHR43798">
    <property type="entry name" value="MONOACYLGLYCEROL LIPASE"/>
    <property type="match status" value="1"/>
</dbReference>
<evidence type="ECO:0000259" key="1">
    <source>
        <dbReference type="Pfam" id="PF00561"/>
    </source>
</evidence>
<dbReference type="Pfam" id="PF00561">
    <property type="entry name" value="Abhydrolase_1"/>
    <property type="match status" value="1"/>
</dbReference>
<proteinExistence type="predicted"/>
<protein>
    <submittedName>
        <fullName evidence="2">2-hydroxy-6-oxo-6-phenylhexa-2,4-dienoate hydrolase</fullName>
    </submittedName>
</protein>
<accession>A0AA91ZU77</accession>
<evidence type="ECO:0000313" key="2">
    <source>
        <dbReference type="EMBL" id="PED82388.1"/>
    </source>
</evidence>
<evidence type="ECO:0000313" key="3">
    <source>
        <dbReference type="Proteomes" id="UP000221020"/>
    </source>
</evidence>
<dbReference type="RefSeq" id="WP_097899318.1">
    <property type="nucleotide sequence ID" value="NZ_NVOR01000035.1"/>
</dbReference>
<dbReference type="AlphaFoldDB" id="A0AA91ZU77"/>
<dbReference type="InterPro" id="IPR029058">
    <property type="entry name" value="AB_hydrolase_fold"/>
</dbReference>
<dbReference type="PANTHER" id="PTHR43798:SF6">
    <property type="entry name" value="HYDROLASE, PUTATIVE (AFU_ORTHOLOGUE AFUA_4G13070)-RELATED"/>
    <property type="match status" value="1"/>
</dbReference>
<feature type="domain" description="AB hydrolase-1" evidence="1">
    <location>
        <begin position="19"/>
        <end position="127"/>
    </location>
</feature>
<dbReference type="PRINTS" id="PR00111">
    <property type="entry name" value="ABHYDROLASE"/>
</dbReference>
<dbReference type="Gene3D" id="3.40.50.1820">
    <property type="entry name" value="alpha/beta hydrolase"/>
    <property type="match status" value="1"/>
</dbReference>